<dbReference type="InterPro" id="IPR017850">
    <property type="entry name" value="Alkaline_phosphatase_core_sf"/>
</dbReference>
<evidence type="ECO:0000313" key="3">
    <source>
        <dbReference type="EMBL" id="PZV84570.1"/>
    </source>
</evidence>
<dbReference type="InterPro" id="IPR000917">
    <property type="entry name" value="Sulfatase_N"/>
</dbReference>
<dbReference type="OrthoDB" id="9815108at2"/>
<reference evidence="3 4" key="1">
    <citation type="submission" date="2018-06" db="EMBL/GenBank/DDBJ databases">
        <title>Genomic Encyclopedia of Archaeal and Bacterial Type Strains, Phase II (KMG-II): from individual species to whole genera.</title>
        <authorList>
            <person name="Goeker M."/>
        </authorList>
    </citation>
    <scope>NUCLEOTIDE SEQUENCE [LARGE SCALE GENOMIC DNA]</scope>
    <source>
        <strain evidence="3 4">T4</strain>
    </source>
</reference>
<dbReference type="RefSeq" id="WP_111392233.1">
    <property type="nucleotide sequence ID" value="NZ_QKTX01000004.1"/>
</dbReference>
<proteinExistence type="predicted"/>
<protein>
    <submittedName>
        <fullName evidence="3">Arylsulfatase A-like enzyme</fullName>
    </submittedName>
</protein>
<evidence type="ECO:0000313" key="4">
    <source>
        <dbReference type="Proteomes" id="UP000248917"/>
    </source>
</evidence>
<keyword evidence="4" id="KW-1185">Reference proteome</keyword>
<comment type="caution">
    <text evidence="3">The sequence shown here is derived from an EMBL/GenBank/DDBJ whole genome shotgun (WGS) entry which is preliminary data.</text>
</comment>
<feature type="chain" id="PRO_5016415621" evidence="1">
    <location>
        <begin position="20"/>
        <end position="460"/>
    </location>
</feature>
<accession>A0A326RUG5</accession>
<dbReference type="PANTHER" id="PTHR43108">
    <property type="entry name" value="N-ACETYLGLUCOSAMINE-6-SULFATASE FAMILY MEMBER"/>
    <property type="match status" value="1"/>
</dbReference>
<evidence type="ECO:0000256" key="1">
    <source>
        <dbReference type="SAM" id="SignalP"/>
    </source>
</evidence>
<feature type="signal peptide" evidence="1">
    <location>
        <begin position="1"/>
        <end position="19"/>
    </location>
</feature>
<name>A0A326RUG5_9BACT</name>
<dbReference type="Pfam" id="PF00884">
    <property type="entry name" value="Sulfatase"/>
    <property type="match status" value="1"/>
</dbReference>
<gene>
    <name evidence="3" type="ORF">CLV31_104221</name>
</gene>
<dbReference type="AlphaFoldDB" id="A0A326RUG5"/>
<keyword evidence="1" id="KW-0732">Signal</keyword>
<dbReference type="Proteomes" id="UP000248917">
    <property type="component" value="Unassembled WGS sequence"/>
</dbReference>
<dbReference type="EMBL" id="QKTX01000004">
    <property type="protein sequence ID" value="PZV84570.1"/>
    <property type="molecule type" value="Genomic_DNA"/>
</dbReference>
<sequence>MKKCLFLTFYFLLGMVTFAQENRPNIIFILTDDQRWDALGFAGNSIIQTPEMDRLALEGIYFENAFVTTPICAASRASILTGLYERTHGYTFGQGDIKEPLMAQSYPVELRKAGYHTGFFGKFGVNYPGFSALFDEGEDYDRNGKFDDQRGYFFKTIGKDTFHLTRYTGQQAIDFIQKAPSKKPFMLSLSFSAPHAHDPAPLQYFWSSEYDTLYQNVTIPDPIMASGAEFTAQPDYVRKGENRTRWHWRFDTPEKYQHSVKGYYRMISEVDAEIGKIRKALEEKGLAKNTVIILMGDNGYFLGERQLAGKWLMYEPSLRVPLIVFDPREKGGKRESAFALNIDVPSTIFDLAGIPQPKTWQGISLRSSQLEKRKEFLTEHLWQTPIIPPSEAIRTERWKYFRYLNDPDHEELYDLSVDPMEKNNLAGNPAYRKDLIQLRNRLDKKVSQYLKDKLTFTGNK</sequence>
<dbReference type="CDD" id="cd16031">
    <property type="entry name" value="G6S_like"/>
    <property type="match status" value="1"/>
</dbReference>
<dbReference type="Gene3D" id="3.40.720.10">
    <property type="entry name" value="Alkaline Phosphatase, subunit A"/>
    <property type="match status" value="1"/>
</dbReference>
<organism evidence="3 4">
    <name type="scientific">Algoriphagus aquaeductus</name>
    <dbReference type="NCBI Taxonomy" id="475299"/>
    <lineage>
        <taxon>Bacteria</taxon>
        <taxon>Pseudomonadati</taxon>
        <taxon>Bacteroidota</taxon>
        <taxon>Cytophagia</taxon>
        <taxon>Cytophagales</taxon>
        <taxon>Cyclobacteriaceae</taxon>
        <taxon>Algoriphagus</taxon>
    </lineage>
</organism>
<feature type="domain" description="Sulfatase N-terminal" evidence="2">
    <location>
        <begin position="24"/>
        <end position="354"/>
    </location>
</feature>
<dbReference type="SUPFAM" id="SSF53649">
    <property type="entry name" value="Alkaline phosphatase-like"/>
    <property type="match status" value="1"/>
</dbReference>
<evidence type="ECO:0000259" key="2">
    <source>
        <dbReference type="Pfam" id="PF00884"/>
    </source>
</evidence>
<dbReference type="PANTHER" id="PTHR43108:SF6">
    <property type="entry name" value="N-SULPHOGLUCOSAMINE SULPHOHYDROLASE"/>
    <property type="match status" value="1"/>
</dbReference>